<name>A0A0G1YHD5_9BACT</name>
<gene>
    <name evidence="1" type="ORF">UY39_C0049G0001</name>
</gene>
<dbReference type="AlphaFoldDB" id="A0A0G1YHD5"/>
<proteinExistence type="predicted"/>
<accession>A0A0G1YHD5</accession>
<evidence type="ECO:0000313" key="1">
    <source>
        <dbReference type="EMBL" id="KKW05809.1"/>
    </source>
</evidence>
<comment type="caution">
    <text evidence="1">The sequence shown here is derived from an EMBL/GenBank/DDBJ whole genome shotgun (WGS) entry which is preliminary data.</text>
</comment>
<dbReference type="EMBL" id="LCPV01000049">
    <property type="protein sequence ID" value="KKW05809.1"/>
    <property type="molecule type" value="Genomic_DNA"/>
</dbReference>
<reference evidence="1 2" key="1">
    <citation type="journal article" date="2015" name="Nature">
        <title>rRNA introns, odd ribosomes, and small enigmatic genomes across a large radiation of phyla.</title>
        <authorList>
            <person name="Brown C.T."/>
            <person name="Hug L.A."/>
            <person name="Thomas B.C."/>
            <person name="Sharon I."/>
            <person name="Castelle C.J."/>
            <person name="Singh A."/>
            <person name="Wilkins M.J."/>
            <person name="Williams K.H."/>
            <person name="Banfield J.F."/>
        </authorList>
    </citation>
    <scope>NUCLEOTIDE SEQUENCE [LARGE SCALE GENOMIC DNA]</scope>
</reference>
<organism evidence="1 2">
    <name type="scientific">Candidatus Kaiserbacteria bacterium GW2011_GWC2_49_12</name>
    <dbReference type="NCBI Taxonomy" id="1618675"/>
    <lineage>
        <taxon>Bacteria</taxon>
        <taxon>Candidatus Kaiseribacteriota</taxon>
    </lineage>
</organism>
<sequence length="40" mass="4420">MLATTLMIRDSAKYMTPKALGMVEFGKVTKFVNDDVIGNL</sequence>
<protein>
    <submittedName>
        <fullName evidence="1">Uncharacterized protein</fullName>
    </submittedName>
</protein>
<dbReference type="Proteomes" id="UP000034589">
    <property type="component" value="Unassembled WGS sequence"/>
</dbReference>
<evidence type="ECO:0000313" key="2">
    <source>
        <dbReference type="Proteomes" id="UP000034589"/>
    </source>
</evidence>